<feature type="region of interest" description="Disordered" evidence="1">
    <location>
        <begin position="1"/>
        <end position="59"/>
    </location>
</feature>
<evidence type="ECO:0000313" key="3">
    <source>
        <dbReference type="Proteomes" id="UP000887226"/>
    </source>
</evidence>
<evidence type="ECO:0000256" key="1">
    <source>
        <dbReference type="SAM" id="MobiDB-lite"/>
    </source>
</evidence>
<comment type="caution">
    <text evidence="2">The sequence shown here is derived from an EMBL/GenBank/DDBJ whole genome shotgun (WGS) entry which is preliminary data.</text>
</comment>
<sequence>MAGNANDTAASPDDTTDFAITNKSNNDVQGSAHSIRVASNSTKVPKPRNNTASDTPDTTEIRTQVPLSAIQQELQIMARSTKLNLASATLHGASGPVNEPASGLPRCTPSSISTASVIRGQPAVQLSVSLSEGYARTRRARTASGPAPRNISRQSLSCRINSRSPATSMKRLRSTNGITNHVVSAHRNSGCRRSSACRATPAPQPASGDPPSVLDTISPVEEEHFIEARTTRVLNSLTVDARLALNRARSVAITSIIDPAIRARIDVQLQQERAILECLHHLRQAHLAAGIAMFDMFRNATSQIDELLEGTIDLSEAATS</sequence>
<gene>
    <name evidence="2" type="ORF">BJ878DRAFT_514680</name>
</gene>
<protein>
    <submittedName>
        <fullName evidence="2">Uncharacterized protein</fullName>
    </submittedName>
</protein>
<dbReference type="AlphaFoldDB" id="A0A9P7YZ30"/>
<feature type="compositionally biased region" description="Polar residues" evidence="1">
    <location>
        <begin position="18"/>
        <end position="59"/>
    </location>
</feature>
<feature type="region of interest" description="Disordered" evidence="1">
    <location>
        <begin position="192"/>
        <end position="212"/>
    </location>
</feature>
<dbReference type="EMBL" id="MU254056">
    <property type="protein sequence ID" value="KAG9242599.1"/>
    <property type="molecule type" value="Genomic_DNA"/>
</dbReference>
<dbReference type="Proteomes" id="UP000887226">
    <property type="component" value="Unassembled WGS sequence"/>
</dbReference>
<reference evidence="2" key="1">
    <citation type="journal article" date="2021" name="IMA Fungus">
        <title>Genomic characterization of three marine fungi, including Emericellopsis atlantica sp. nov. with signatures of a generalist lifestyle and marine biomass degradation.</title>
        <authorList>
            <person name="Hagestad O.C."/>
            <person name="Hou L."/>
            <person name="Andersen J.H."/>
            <person name="Hansen E.H."/>
            <person name="Altermark B."/>
            <person name="Li C."/>
            <person name="Kuhnert E."/>
            <person name="Cox R.J."/>
            <person name="Crous P.W."/>
            <person name="Spatafora J.W."/>
            <person name="Lail K."/>
            <person name="Amirebrahimi M."/>
            <person name="Lipzen A."/>
            <person name="Pangilinan J."/>
            <person name="Andreopoulos W."/>
            <person name="Hayes R.D."/>
            <person name="Ng V."/>
            <person name="Grigoriev I.V."/>
            <person name="Jackson S.A."/>
            <person name="Sutton T.D.S."/>
            <person name="Dobson A.D.W."/>
            <person name="Rama T."/>
        </authorList>
    </citation>
    <scope>NUCLEOTIDE SEQUENCE</scope>
    <source>
        <strain evidence="2">TRa3180A</strain>
    </source>
</reference>
<accession>A0A9P7YZ30</accession>
<keyword evidence="3" id="KW-1185">Reference proteome</keyword>
<evidence type="ECO:0000313" key="2">
    <source>
        <dbReference type="EMBL" id="KAG9242599.1"/>
    </source>
</evidence>
<proteinExistence type="predicted"/>
<organism evidence="2 3">
    <name type="scientific">Calycina marina</name>
    <dbReference type="NCBI Taxonomy" id="1763456"/>
    <lineage>
        <taxon>Eukaryota</taxon>
        <taxon>Fungi</taxon>
        <taxon>Dikarya</taxon>
        <taxon>Ascomycota</taxon>
        <taxon>Pezizomycotina</taxon>
        <taxon>Leotiomycetes</taxon>
        <taxon>Helotiales</taxon>
        <taxon>Pezizellaceae</taxon>
        <taxon>Calycina</taxon>
    </lineage>
</organism>
<name>A0A9P7YZ30_9HELO</name>